<sequence>MARFLFDSGSQESFIRNDLKNALNLKPSRQETLLIYTFSNRKPLKKTFEVFKSINIEALVTDEITGAEIYLDLTPKLLRNLIPSGCQLADSFQKSPIKSLHGLNFLVNTIAGEPAKINKNLLMLPTLFGETLIGQLPILSGKVKHSSVNISCSVLENTLRGMDTFLLGDETRDSLREFGKERKYAS</sequence>
<dbReference type="AlphaFoldDB" id="A0A8X6JBH4"/>
<dbReference type="EMBL" id="BMAO01025091">
    <property type="protein sequence ID" value="GFR00231.1"/>
    <property type="molecule type" value="Genomic_DNA"/>
</dbReference>
<proteinExistence type="predicted"/>
<protein>
    <recommendedName>
        <fullName evidence="3">Peptidase aspartic putative domain-containing protein</fullName>
    </recommendedName>
</protein>
<evidence type="ECO:0000313" key="2">
    <source>
        <dbReference type="Proteomes" id="UP000887116"/>
    </source>
</evidence>
<comment type="caution">
    <text evidence="1">The sequence shown here is derived from an EMBL/GenBank/DDBJ whole genome shotgun (WGS) entry which is preliminary data.</text>
</comment>
<evidence type="ECO:0008006" key="3">
    <source>
        <dbReference type="Google" id="ProtNLM"/>
    </source>
</evidence>
<dbReference type="Proteomes" id="UP000887116">
    <property type="component" value="Unassembled WGS sequence"/>
</dbReference>
<dbReference type="OrthoDB" id="5976685at2759"/>
<organism evidence="1 2">
    <name type="scientific">Trichonephila clavata</name>
    <name type="common">Joro spider</name>
    <name type="synonym">Nephila clavata</name>
    <dbReference type="NCBI Taxonomy" id="2740835"/>
    <lineage>
        <taxon>Eukaryota</taxon>
        <taxon>Metazoa</taxon>
        <taxon>Ecdysozoa</taxon>
        <taxon>Arthropoda</taxon>
        <taxon>Chelicerata</taxon>
        <taxon>Arachnida</taxon>
        <taxon>Araneae</taxon>
        <taxon>Araneomorphae</taxon>
        <taxon>Entelegynae</taxon>
        <taxon>Araneoidea</taxon>
        <taxon>Nephilidae</taxon>
        <taxon>Trichonephila</taxon>
    </lineage>
</organism>
<reference evidence="1" key="1">
    <citation type="submission" date="2020-07" db="EMBL/GenBank/DDBJ databases">
        <title>Multicomponent nature underlies the extraordinary mechanical properties of spider dragline silk.</title>
        <authorList>
            <person name="Kono N."/>
            <person name="Nakamura H."/>
            <person name="Mori M."/>
            <person name="Yoshida Y."/>
            <person name="Ohtoshi R."/>
            <person name="Malay A.D."/>
            <person name="Moran D.A.P."/>
            <person name="Tomita M."/>
            <person name="Numata K."/>
            <person name="Arakawa K."/>
        </authorList>
    </citation>
    <scope>NUCLEOTIDE SEQUENCE</scope>
</reference>
<keyword evidence="2" id="KW-1185">Reference proteome</keyword>
<gene>
    <name evidence="1" type="primary">NCL1_31766</name>
    <name evidence="1" type="ORF">TNCT_621841</name>
</gene>
<evidence type="ECO:0000313" key="1">
    <source>
        <dbReference type="EMBL" id="GFR00231.1"/>
    </source>
</evidence>
<accession>A0A8X6JBH4</accession>
<name>A0A8X6JBH4_TRICU</name>